<gene>
    <name evidence="1" type="ORF">ACFSQS_13050</name>
</gene>
<dbReference type="Proteomes" id="UP001597441">
    <property type="component" value="Unassembled WGS sequence"/>
</dbReference>
<keyword evidence="2" id="KW-1185">Reference proteome</keyword>
<dbReference type="Gene3D" id="3.40.1440.10">
    <property type="entry name" value="GIY-YIG endonuclease"/>
    <property type="match status" value="1"/>
</dbReference>
<proteinExistence type="predicted"/>
<comment type="caution">
    <text evidence="1">The sequence shown here is derived from an EMBL/GenBank/DDBJ whole genome shotgun (WGS) entry which is preliminary data.</text>
</comment>
<evidence type="ECO:0000313" key="1">
    <source>
        <dbReference type="EMBL" id="MFD2536036.1"/>
    </source>
</evidence>
<protein>
    <submittedName>
        <fullName evidence="1">Uncharacterized protein</fullName>
    </submittedName>
</protein>
<name>A0ABW5JUX3_9FLAO</name>
<dbReference type="EMBL" id="JBHULK010000006">
    <property type="protein sequence ID" value="MFD2536036.1"/>
    <property type="molecule type" value="Genomic_DNA"/>
</dbReference>
<dbReference type="RefSeq" id="WP_388020170.1">
    <property type="nucleotide sequence ID" value="NZ_JBHUDT010000006.1"/>
</dbReference>
<dbReference type="InterPro" id="IPR035901">
    <property type="entry name" value="GIY-YIG_endonuc_sf"/>
</dbReference>
<evidence type="ECO:0000313" key="2">
    <source>
        <dbReference type="Proteomes" id="UP001597441"/>
    </source>
</evidence>
<sequence length="80" mass="9480">MYFHKNPLPFSKTFTAKYKCFYLLNYEHFLEIEDAIAREKQIKGKSRLKKEKVISKVNPEWLFLNDSICFIDSSVVPSSE</sequence>
<reference evidence="2" key="1">
    <citation type="journal article" date="2019" name="Int. J. Syst. Evol. Microbiol.">
        <title>The Global Catalogue of Microorganisms (GCM) 10K type strain sequencing project: providing services to taxonomists for standard genome sequencing and annotation.</title>
        <authorList>
            <consortium name="The Broad Institute Genomics Platform"/>
            <consortium name="The Broad Institute Genome Sequencing Center for Infectious Disease"/>
            <person name="Wu L."/>
            <person name="Ma J."/>
        </authorList>
    </citation>
    <scope>NUCLEOTIDE SEQUENCE [LARGE SCALE GENOMIC DNA]</scope>
    <source>
        <strain evidence="2">KCTC 42903</strain>
    </source>
</reference>
<accession>A0ABW5JUX3</accession>
<organism evidence="1 2">
    <name type="scientific">Gelatiniphilus marinus</name>
    <dbReference type="NCBI Taxonomy" id="1759464"/>
    <lineage>
        <taxon>Bacteria</taxon>
        <taxon>Pseudomonadati</taxon>
        <taxon>Bacteroidota</taxon>
        <taxon>Flavobacteriia</taxon>
        <taxon>Flavobacteriales</taxon>
        <taxon>Flavobacteriaceae</taxon>
        <taxon>Gelatiniphilus</taxon>
    </lineage>
</organism>